<dbReference type="Pfam" id="PF01074">
    <property type="entry name" value="Glyco_hydro_38N"/>
    <property type="match status" value="1"/>
</dbReference>
<name>A0ABV6KB84_9BACI</name>
<keyword evidence="7" id="KW-1185">Reference proteome</keyword>
<dbReference type="SMART" id="SM00872">
    <property type="entry name" value="Alpha-mann_mid"/>
    <property type="match status" value="1"/>
</dbReference>
<comment type="similarity">
    <text evidence="1">Belongs to the glycosyl hydrolase 38 family.</text>
</comment>
<dbReference type="Gene3D" id="2.70.98.30">
    <property type="entry name" value="Golgi alpha-mannosidase II, domain 4"/>
    <property type="match status" value="1"/>
</dbReference>
<dbReference type="InterPro" id="IPR041147">
    <property type="entry name" value="GH38_C"/>
</dbReference>
<keyword evidence="2" id="KW-0479">Metal-binding</keyword>
<dbReference type="InterPro" id="IPR037094">
    <property type="entry name" value="Glyco_hydro_38_cen_sf"/>
</dbReference>
<feature type="domain" description="Glycoside hydrolase family 38 central" evidence="5">
    <location>
        <begin position="506"/>
        <end position="580"/>
    </location>
</feature>
<dbReference type="SUPFAM" id="SSF88713">
    <property type="entry name" value="Glycoside hydrolase/deacetylase"/>
    <property type="match status" value="1"/>
</dbReference>
<dbReference type="InterPro" id="IPR028995">
    <property type="entry name" value="Glyco_hydro_57/38_cen_sf"/>
</dbReference>
<dbReference type="Pfam" id="PF17677">
    <property type="entry name" value="Glyco_hydro38C2"/>
    <property type="match status" value="1"/>
</dbReference>
<dbReference type="InterPro" id="IPR015341">
    <property type="entry name" value="Glyco_hydro_38_cen"/>
</dbReference>
<reference evidence="6 7" key="1">
    <citation type="submission" date="2024-09" db="EMBL/GenBank/DDBJ databases">
        <authorList>
            <person name="Sun Q."/>
            <person name="Mori K."/>
        </authorList>
    </citation>
    <scope>NUCLEOTIDE SEQUENCE [LARGE SCALE GENOMIC DNA]</scope>
    <source>
        <strain evidence="6 7">NCAIM B.02610</strain>
    </source>
</reference>
<evidence type="ECO:0000313" key="6">
    <source>
        <dbReference type="EMBL" id="MFC0470519.1"/>
    </source>
</evidence>
<sequence>MQRIQRFINYLSAHVNLDYIPLNNWKAVRAQYTEPVKYDYDEETQTINVGDFLINSGTTIFLENKIVIPQEWSTDPVGLEFKVGKPGINTNHEALVSINGKPYHGIDRNRSFVTLPADKVNELNYDVKIELFNPAAQSLDRLNFQNEPAEYAPKPLEILQSQLVRTNAAVERLLYTFKVYFETARLLPDGDLEKSKIVRSLTEISKIVYNENPIKLQDDLWVRSIEDTLIDKLKGTEGYSQGKIHMVGQSHIDLAWLWPLKEAVRKCSRTFSTMSTLLDEYSEFGYAQSQPQAYAFIKEYYPDIYERVKEHISSGRWEVVGGMWVEPDLNIPSGESLVRQLLYGMQFYKDEFNVKPRIEWLPDTFGYCASLPQLLKKAGMEYFMTTKMNWNDTNQFPYDLFNWVGIDGTSILSYLNHGVNEYTHPKEIKEHWDSYKQKTEYPEQMLLYGHGDGGGGVTREMIEYVKRSQSLPGLPSAVFSTAHDFFDGIKKANPKLPTWNGDLYLELHRGTYTTHAHNKRMNRKAEILYREAEVWGSLSNDENLTTNLQDGWKKLLLNQFHDIIPGTSIPEVYEKSNEDYKEIFSIGENVKNHAIESLANQIDTTGDGIPVLIFNSLSWVRSETVNIVGGNELLELNAFDENGRLLKSDIRQLEDNQIELAVFIPDIPKLGYCTIWLKPQQATGQPSSPIFNESWETENYKIKWNSAGEICGLYDKKANREVIKEGEIANQFQLFHDKPTYWDAWDIDPQFEDQPADNPKLISVQVVDKGAIKDIIRFEWKLSNSSIKQDIFFYHHSQRIDFKTNVEWKEDHKLLKVAFPVDVITNKATYEIPFGAIERANHSNTTWERAQFEVCGHRFADLSEGKYGVSLLNDCKYGYDVKGNVLRLSLLRAPKWPDPNADQGSHTFTYSLYPHIGNWVDGGVVKQGYELNNPVLAYITNEHSGSLNSKQSFIEVTSDHVVLDTCKPSEDGKGLILRFYESSGSKEEVNISFHIPVDTVEETNLLEEEAVVLPIKNNTLTTVFKPFEVKTIRIISKK</sequence>
<dbReference type="InterPro" id="IPR011682">
    <property type="entry name" value="Glyco_hydro_38_C"/>
</dbReference>
<keyword evidence="3" id="KW-0378">Hydrolase</keyword>
<protein>
    <submittedName>
        <fullName evidence="6">Alpha-mannosidase</fullName>
    </submittedName>
</protein>
<dbReference type="Gene3D" id="1.20.1270.50">
    <property type="entry name" value="Glycoside hydrolase family 38, central domain"/>
    <property type="match status" value="1"/>
</dbReference>
<proteinExistence type="inferred from homology"/>
<keyword evidence="4" id="KW-0326">Glycosidase</keyword>
<dbReference type="Pfam" id="PF09261">
    <property type="entry name" value="Alpha-mann_mid"/>
    <property type="match status" value="1"/>
</dbReference>
<gene>
    <name evidence="6" type="ORF">ACFFHM_08430</name>
</gene>
<dbReference type="PANTHER" id="PTHR46017:SF1">
    <property type="entry name" value="ALPHA-MANNOSIDASE 2C1"/>
    <property type="match status" value="1"/>
</dbReference>
<organism evidence="6 7">
    <name type="scientific">Halalkalibacter kiskunsagensis</name>
    <dbReference type="NCBI Taxonomy" id="1548599"/>
    <lineage>
        <taxon>Bacteria</taxon>
        <taxon>Bacillati</taxon>
        <taxon>Bacillota</taxon>
        <taxon>Bacilli</taxon>
        <taxon>Bacillales</taxon>
        <taxon>Bacillaceae</taxon>
        <taxon>Halalkalibacter</taxon>
    </lineage>
</organism>
<dbReference type="SUPFAM" id="SSF74650">
    <property type="entry name" value="Galactose mutarotase-like"/>
    <property type="match status" value="1"/>
</dbReference>
<dbReference type="Proteomes" id="UP001589838">
    <property type="component" value="Unassembled WGS sequence"/>
</dbReference>
<dbReference type="CDD" id="cd10789">
    <property type="entry name" value="GH38N_AMII_ER_cytosolic"/>
    <property type="match status" value="1"/>
</dbReference>
<dbReference type="EMBL" id="JBHLUX010000023">
    <property type="protein sequence ID" value="MFC0470519.1"/>
    <property type="molecule type" value="Genomic_DNA"/>
</dbReference>
<dbReference type="Gene3D" id="2.60.40.2220">
    <property type="match status" value="1"/>
</dbReference>
<dbReference type="InterPro" id="IPR011013">
    <property type="entry name" value="Gal_mutarotase_sf_dom"/>
</dbReference>
<evidence type="ECO:0000256" key="3">
    <source>
        <dbReference type="ARBA" id="ARBA00022801"/>
    </source>
</evidence>
<dbReference type="Pfam" id="PF07748">
    <property type="entry name" value="Glyco_hydro_38C"/>
    <property type="match status" value="1"/>
</dbReference>
<dbReference type="PANTHER" id="PTHR46017">
    <property type="entry name" value="ALPHA-MANNOSIDASE 2C1"/>
    <property type="match status" value="1"/>
</dbReference>
<dbReference type="InterPro" id="IPR011330">
    <property type="entry name" value="Glyco_hydro/deAcase_b/a-brl"/>
</dbReference>
<evidence type="ECO:0000313" key="7">
    <source>
        <dbReference type="Proteomes" id="UP001589838"/>
    </source>
</evidence>
<dbReference type="Gene3D" id="3.20.110.10">
    <property type="entry name" value="Glycoside hydrolase 38, N terminal domain"/>
    <property type="match status" value="1"/>
</dbReference>
<dbReference type="InterPro" id="IPR027291">
    <property type="entry name" value="Glyco_hydro_38_N_sf"/>
</dbReference>
<evidence type="ECO:0000256" key="1">
    <source>
        <dbReference type="ARBA" id="ARBA00009792"/>
    </source>
</evidence>
<dbReference type="SUPFAM" id="SSF88688">
    <property type="entry name" value="Families 57/38 glycoside transferase middle domain"/>
    <property type="match status" value="1"/>
</dbReference>
<evidence type="ECO:0000259" key="5">
    <source>
        <dbReference type="SMART" id="SM00872"/>
    </source>
</evidence>
<comment type="caution">
    <text evidence="6">The sequence shown here is derived from an EMBL/GenBank/DDBJ whole genome shotgun (WGS) entry which is preliminary data.</text>
</comment>
<evidence type="ECO:0000256" key="2">
    <source>
        <dbReference type="ARBA" id="ARBA00022723"/>
    </source>
</evidence>
<evidence type="ECO:0000256" key="4">
    <source>
        <dbReference type="ARBA" id="ARBA00023295"/>
    </source>
</evidence>
<accession>A0ABV6KB84</accession>
<dbReference type="RefSeq" id="WP_390183816.1">
    <property type="nucleotide sequence ID" value="NZ_JAXBLX010000018.1"/>
</dbReference>
<dbReference type="InterPro" id="IPR000602">
    <property type="entry name" value="Glyco_hydro_38_N"/>
</dbReference>